<organism evidence="2 3">
    <name type="scientific">Nephila pilipes</name>
    <name type="common">Giant wood spider</name>
    <name type="synonym">Nephila maculata</name>
    <dbReference type="NCBI Taxonomy" id="299642"/>
    <lineage>
        <taxon>Eukaryota</taxon>
        <taxon>Metazoa</taxon>
        <taxon>Ecdysozoa</taxon>
        <taxon>Arthropoda</taxon>
        <taxon>Chelicerata</taxon>
        <taxon>Arachnida</taxon>
        <taxon>Araneae</taxon>
        <taxon>Araneomorphae</taxon>
        <taxon>Entelegynae</taxon>
        <taxon>Araneoidea</taxon>
        <taxon>Nephilidae</taxon>
        <taxon>Nephila</taxon>
    </lineage>
</organism>
<dbReference type="EMBL" id="BMAW01007827">
    <property type="protein sequence ID" value="GFT05614.1"/>
    <property type="molecule type" value="Genomic_DNA"/>
</dbReference>
<accession>A0A8X6NBF4</accession>
<evidence type="ECO:0000256" key="1">
    <source>
        <dbReference type="SAM" id="MobiDB-lite"/>
    </source>
</evidence>
<comment type="caution">
    <text evidence="2">The sequence shown here is derived from an EMBL/GenBank/DDBJ whole genome shotgun (WGS) entry which is preliminary data.</text>
</comment>
<feature type="region of interest" description="Disordered" evidence="1">
    <location>
        <begin position="23"/>
        <end position="52"/>
    </location>
</feature>
<dbReference type="Proteomes" id="UP000887013">
    <property type="component" value="Unassembled WGS sequence"/>
</dbReference>
<gene>
    <name evidence="2" type="ORF">NPIL_459391</name>
</gene>
<sequence length="70" mass="7975">MSTEMANSKKLSEADIAKLIGALDSEEENVSEYENHTSEEIESDSSDNDFGTDIQQMRNVQNIYPKNRYI</sequence>
<keyword evidence="3" id="KW-1185">Reference proteome</keyword>
<reference evidence="2" key="1">
    <citation type="submission" date="2020-08" db="EMBL/GenBank/DDBJ databases">
        <title>Multicomponent nature underlies the extraordinary mechanical properties of spider dragline silk.</title>
        <authorList>
            <person name="Kono N."/>
            <person name="Nakamura H."/>
            <person name="Mori M."/>
            <person name="Yoshida Y."/>
            <person name="Ohtoshi R."/>
            <person name="Malay A.D."/>
            <person name="Moran D.A.P."/>
            <person name="Tomita M."/>
            <person name="Numata K."/>
            <person name="Arakawa K."/>
        </authorList>
    </citation>
    <scope>NUCLEOTIDE SEQUENCE</scope>
</reference>
<evidence type="ECO:0000313" key="3">
    <source>
        <dbReference type="Proteomes" id="UP000887013"/>
    </source>
</evidence>
<protein>
    <submittedName>
        <fullName evidence="2">Uncharacterized protein</fullName>
    </submittedName>
</protein>
<evidence type="ECO:0000313" key="2">
    <source>
        <dbReference type="EMBL" id="GFT05614.1"/>
    </source>
</evidence>
<dbReference type="AlphaFoldDB" id="A0A8X6NBF4"/>
<name>A0A8X6NBF4_NEPPI</name>
<proteinExistence type="predicted"/>